<organism evidence="2 3">
    <name type="scientific">Madurella mycetomatis</name>
    <dbReference type="NCBI Taxonomy" id="100816"/>
    <lineage>
        <taxon>Eukaryota</taxon>
        <taxon>Fungi</taxon>
        <taxon>Dikarya</taxon>
        <taxon>Ascomycota</taxon>
        <taxon>Pezizomycotina</taxon>
        <taxon>Sordariomycetes</taxon>
        <taxon>Sordariomycetidae</taxon>
        <taxon>Sordariales</taxon>
        <taxon>Sordariales incertae sedis</taxon>
        <taxon>Madurella</taxon>
    </lineage>
</organism>
<name>A0A175W2Y6_9PEZI</name>
<dbReference type="AlphaFoldDB" id="A0A175W2Y6"/>
<dbReference type="Proteomes" id="UP000078237">
    <property type="component" value="Unassembled WGS sequence"/>
</dbReference>
<evidence type="ECO:0000256" key="1">
    <source>
        <dbReference type="SAM" id="MobiDB-lite"/>
    </source>
</evidence>
<dbReference type="EMBL" id="LCTW02000138">
    <property type="protein sequence ID" value="KXX77962.1"/>
    <property type="molecule type" value="Genomic_DNA"/>
</dbReference>
<reference evidence="2 3" key="1">
    <citation type="journal article" date="2016" name="Genome Announc.">
        <title>Genome Sequence of Madurella mycetomatis mm55, Isolated from a Human Mycetoma Case in Sudan.</title>
        <authorList>
            <person name="Smit S."/>
            <person name="Derks M.F."/>
            <person name="Bervoets S."/>
            <person name="Fahal A."/>
            <person name="van Leeuwen W."/>
            <person name="van Belkum A."/>
            <person name="van de Sande W.W."/>
        </authorList>
    </citation>
    <scope>NUCLEOTIDE SEQUENCE [LARGE SCALE GENOMIC DNA]</scope>
    <source>
        <strain evidence="3">mm55</strain>
    </source>
</reference>
<feature type="region of interest" description="Disordered" evidence="1">
    <location>
        <begin position="1"/>
        <end position="21"/>
    </location>
</feature>
<keyword evidence="3" id="KW-1185">Reference proteome</keyword>
<accession>A0A175W2Y6</accession>
<gene>
    <name evidence="2" type="ORF">MMYC01_207927</name>
</gene>
<sequence>MCGRTEQQRRSNNLHGLAQIPSDPGYSLRRFVNPRAFNTSPGGGDRLHMRCELPLTWALRLLQGSLREQPWRQQLQPAVAPEVAGNTAAHDAVDATEIAVMSHAESAALMQQRVARSRARARARMRRILRALERDLRGLGV</sequence>
<dbReference type="VEuPathDB" id="FungiDB:MMYC01_207927"/>
<evidence type="ECO:0000313" key="3">
    <source>
        <dbReference type="Proteomes" id="UP000078237"/>
    </source>
</evidence>
<proteinExistence type="predicted"/>
<protein>
    <submittedName>
        <fullName evidence="2">Uncharacterized protein</fullName>
    </submittedName>
</protein>
<comment type="caution">
    <text evidence="2">The sequence shown here is derived from an EMBL/GenBank/DDBJ whole genome shotgun (WGS) entry which is preliminary data.</text>
</comment>
<evidence type="ECO:0000313" key="2">
    <source>
        <dbReference type="EMBL" id="KXX77962.1"/>
    </source>
</evidence>